<comment type="caution">
    <text evidence="1">The sequence shown here is derived from an EMBL/GenBank/DDBJ whole genome shotgun (WGS) entry which is preliminary data.</text>
</comment>
<dbReference type="RefSeq" id="WP_065392905.1">
    <property type="nucleotide sequence ID" value="NZ_MAYH01000001.1"/>
</dbReference>
<dbReference type="Proteomes" id="UP000092651">
    <property type="component" value="Unassembled WGS sequence"/>
</dbReference>
<keyword evidence="2" id="KW-1185">Reference proteome</keyword>
<dbReference type="EMBL" id="MAYH01000001">
    <property type="protein sequence ID" value="OCA77151.1"/>
    <property type="molecule type" value="Genomic_DNA"/>
</dbReference>
<proteinExistence type="predicted"/>
<sequence length="123" mass="13832">MFLKNSLKTGDQSILVNKLLKGRPFLTEATLLDSTGNIRIIVPVLNNDDLVKGYVSFLMDTNRTIIDHKIADRSRVKCTPENNAEFVGFMNTFEKNGYKIVSIDQNITDEKGNDPLAVNKKDN</sequence>
<name>A0A1B8ZZX2_9FLAO</name>
<protein>
    <submittedName>
        <fullName evidence="1">Uncharacterized protein</fullName>
    </submittedName>
</protein>
<evidence type="ECO:0000313" key="2">
    <source>
        <dbReference type="Proteomes" id="UP000092651"/>
    </source>
</evidence>
<dbReference type="AlphaFoldDB" id="A0A1B8ZZX2"/>
<accession>A0A1B8ZZX2</accession>
<reference evidence="1 2" key="1">
    <citation type="submission" date="2016-07" db="EMBL/GenBank/DDBJ databases">
        <authorList>
            <person name="Jeong J.-J."/>
            <person name="Kim D.W."/>
            <person name="Sang M.K."/>
            <person name="Choi I.-G."/>
            <person name="Kim K.D."/>
        </authorList>
    </citation>
    <scope>NUCLEOTIDE SEQUENCE [LARGE SCALE GENOMIC DNA]</scope>
    <source>
        <strain evidence="1 2">UTM-3</strain>
    </source>
</reference>
<organism evidence="1 2">
    <name type="scientific">Chryseobacterium artocarpi</name>
    <dbReference type="NCBI Taxonomy" id="1414727"/>
    <lineage>
        <taxon>Bacteria</taxon>
        <taxon>Pseudomonadati</taxon>
        <taxon>Bacteroidota</taxon>
        <taxon>Flavobacteriia</taxon>
        <taxon>Flavobacteriales</taxon>
        <taxon>Weeksellaceae</taxon>
        <taxon>Chryseobacterium group</taxon>
        <taxon>Chryseobacterium</taxon>
    </lineage>
</organism>
<gene>
    <name evidence="1" type="ORF">BBI01_01425</name>
</gene>
<evidence type="ECO:0000313" key="1">
    <source>
        <dbReference type="EMBL" id="OCA77151.1"/>
    </source>
</evidence>